<dbReference type="RefSeq" id="XP_012203674.1">
    <property type="nucleotide sequence ID" value="XM_012348284.1"/>
</dbReference>
<sequence>MHTALSHAVDPSAVPLGIAPAFTQSSGAILALTNAVGLCGLHEWSPWSCVGCC</sequence>
<reference evidence="1 2" key="1">
    <citation type="journal article" date="2013" name="PLoS Genet.">
        <title>Distinctive expansion of potential virulence genes in the genome of the oomycete fish pathogen Saprolegnia parasitica.</title>
        <authorList>
            <person name="Jiang R.H."/>
            <person name="de Bruijn I."/>
            <person name="Haas B.J."/>
            <person name="Belmonte R."/>
            <person name="Lobach L."/>
            <person name="Christie J."/>
            <person name="van den Ackerveken G."/>
            <person name="Bottin A."/>
            <person name="Bulone V."/>
            <person name="Diaz-Moreno S.M."/>
            <person name="Dumas B."/>
            <person name="Fan L."/>
            <person name="Gaulin E."/>
            <person name="Govers F."/>
            <person name="Grenville-Briggs L.J."/>
            <person name="Horner N.R."/>
            <person name="Levin J.Z."/>
            <person name="Mammella M."/>
            <person name="Meijer H.J."/>
            <person name="Morris P."/>
            <person name="Nusbaum C."/>
            <person name="Oome S."/>
            <person name="Phillips A.J."/>
            <person name="van Rooyen D."/>
            <person name="Rzeszutek E."/>
            <person name="Saraiva M."/>
            <person name="Secombes C.J."/>
            <person name="Seidl M.F."/>
            <person name="Snel B."/>
            <person name="Stassen J.H."/>
            <person name="Sykes S."/>
            <person name="Tripathy S."/>
            <person name="van den Berg H."/>
            <person name="Vega-Arreguin J.C."/>
            <person name="Wawra S."/>
            <person name="Young S.K."/>
            <person name="Zeng Q."/>
            <person name="Dieguez-Uribeondo J."/>
            <person name="Russ C."/>
            <person name="Tyler B.M."/>
            <person name="van West P."/>
        </authorList>
    </citation>
    <scope>NUCLEOTIDE SEQUENCE [LARGE SCALE GENOMIC DNA]</scope>
    <source>
        <strain evidence="1 2">CBS 223.65</strain>
    </source>
</reference>
<dbReference type="AlphaFoldDB" id="A0A067C554"/>
<name>A0A067C554_SAPPC</name>
<dbReference type="GeneID" id="24131142"/>
<dbReference type="VEuPathDB" id="FungiDB:SPRG_08942"/>
<gene>
    <name evidence="1" type="ORF">SPRG_08942</name>
</gene>
<dbReference type="KEGG" id="spar:SPRG_08942"/>
<evidence type="ECO:0000313" key="2">
    <source>
        <dbReference type="Proteomes" id="UP000030745"/>
    </source>
</evidence>
<dbReference type="Proteomes" id="UP000030745">
    <property type="component" value="Unassembled WGS sequence"/>
</dbReference>
<accession>A0A067C554</accession>
<keyword evidence="2" id="KW-1185">Reference proteome</keyword>
<evidence type="ECO:0000313" key="1">
    <source>
        <dbReference type="EMBL" id="KDO25643.1"/>
    </source>
</evidence>
<protein>
    <submittedName>
        <fullName evidence="1">Uncharacterized protein</fullName>
    </submittedName>
</protein>
<organism evidence="1 2">
    <name type="scientific">Saprolegnia parasitica (strain CBS 223.65)</name>
    <dbReference type="NCBI Taxonomy" id="695850"/>
    <lineage>
        <taxon>Eukaryota</taxon>
        <taxon>Sar</taxon>
        <taxon>Stramenopiles</taxon>
        <taxon>Oomycota</taxon>
        <taxon>Saprolegniomycetes</taxon>
        <taxon>Saprolegniales</taxon>
        <taxon>Saprolegniaceae</taxon>
        <taxon>Saprolegnia</taxon>
    </lineage>
</organism>
<dbReference type="EMBL" id="KK583230">
    <property type="protein sequence ID" value="KDO25643.1"/>
    <property type="molecule type" value="Genomic_DNA"/>
</dbReference>
<proteinExistence type="predicted"/>